<evidence type="ECO:0000313" key="2">
    <source>
        <dbReference type="Proteomes" id="UP000285456"/>
    </source>
</evidence>
<comment type="caution">
    <text evidence="1">The sequence shown here is derived from an EMBL/GenBank/DDBJ whole genome shotgun (WGS) entry which is preliminary data.</text>
</comment>
<sequence>MNEKKLYILLTDTGTVFTRLIKSYTKKPYNHASISFDPQLVNAYSFGRKKPRNPFIGGFVQENLRSGLFKHASAAIYSYTVNEDQLQKINAYLQKIEAEKEQYRYNFLGLFGVILNKPINREKAFFCSQFVASVLKECDILDFPKPISLITPHDIQETGSFQLVYKGKLVDFYTDGNHIDIMEPSFNMAPLKI</sequence>
<proteinExistence type="predicted"/>
<gene>
    <name evidence="1" type="ORF">D1B32_09745</name>
</gene>
<name>A0A417YI17_9BACI</name>
<dbReference type="Proteomes" id="UP000285456">
    <property type="component" value="Unassembled WGS sequence"/>
</dbReference>
<keyword evidence="2" id="KW-1185">Reference proteome</keyword>
<dbReference type="Gene3D" id="3.90.1720.10">
    <property type="entry name" value="endopeptidase domain like (from Nostoc punctiforme)"/>
    <property type="match status" value="1"/>
</dbReference>
<dbReference type="AlphaFoldDB" id="A0A417YI17"/>
<dbReference type="EMBL" id="QWEH01000005">
    <property type="protein sequence ID" value="RHW32603.1"/>
    <property type="molecule type" value="Genomic_DNA"/>
</dbReference>
<dbReference type="RefSeq" id="WP_118889225.1">
    <property type="nucleotide sequence ID" value="NZ_PHUT01000005.1"/>
</dbReference>
<dbReference type="SUPFAM" id="SSF54001">
    <property type="entry name" value="Cysteine proteinases"/>
    <property type="match status" value="1"/>
</dbReference>
<evidence type="ECO:0000313" key="1">
    <source>
        <dbReference type="EMBL" id="RHW32603.1"/>
    </source>
</evidence>
<organism evidence="1 2">
    <name type="scientific">Oceanobacillus profundus</name>
    <dbReference type="NCBI Taxonomy" id="372463"/>
    <lineage>
        <taxon>Bacteria</taxon>
        <taxon>Bacillati</taxon>
        <taxon>Bacillota</taxon>
        <taxon>Bacilli</taxon>
        <taxon>Bacillales</taxon>
        <taxon>Bacillaceae</taxon>
        <taxon>Oceanobacillus</taxon>
    </lineage>
</organism>
<dbReference type="OrthoDB" id="1645744at2"/>
<reference evidence="1 2" key="1">
    <citation type="journal article" date="2007" name="Int. J. Syst. Evol. Microbiol.">
        <title>Oceanobacillus profundus sp. nov., isolated from a deep-sea sediment core.</title>
        <authorList>
            <person name="Kim Y.G."/>
            <person name="Choi D.H."/>
            <person name="Hyun S."/>
            <person name="Cho B.C."/>
        </authorList>
    </citation>
    <scope>NUCLEOTIDE SEQUENCE [LARGE SCALE GENOMIC DNA]</scope>
    <source>
        <strain evidence="1 2">DSM 18246</strain>
    </source>
</reference>
<protein>
    <submittedName>
        <fullName evidence="1">Uncharacterized protein</fullName>
    </submittedName>
</protein>
<dbReference type="InterPro" id="IPR038765">
    <property type="entry name" value="Papain-like_cys_pep_sf"/>
</dbReference>
<accession>A0A417YI17</accession>